<feature type="transmembrane region" description="Helical" evidence="16">
    <location>
        <begin position="339"/>
        <end position="359"/>
    </location>
</feature>
<keyword evidence="13 16" id="KW-0472">Membrane</keyword>
<dbReference type="InterPro" id="IPR000731">
    <property type="entry name" value="SSD"/>
</dbReference>
<dbReference type="Pfam" id="PF12349">
    <property type="entry name" value="Sterol-sensing"/>
    <property type="match status" value="1"/>
</dbReference>
<keyword evidence="10" id="KW-0333">Golgi apparatus</keyword>
<keyword evidence="12" id="KW-0446">Lipid-binding</keyword>
<feature type="transmembrane region" description="Helical" evidence="16">
    <location>
        <begin position="479"/>
        <end position="497"/>
    </location>
</feature>
<sequence length="1135" mass="125200">MIWYLLYGFRQTTEPPNLPPTHPIRRAFQAYGTATARHWQLSIILTVVVSVLLCYPALFQTDSPAAAGLRNLPKHVWTSTTEVDGERQADVEMRQVWVHGDYMKAIDRRVLREALDVQDALIGDGFYDVLGTAPNKQLAGLHDGERCVATKHGQKWGFHSPLMYWNCSQRALDEDPDLLATINSRVDVQTEFNITLRPSTVFAGKAFAKTKLRSTDAVVITLFDLTVGDLGSTWDARSQQLAHTLSSDWSMFPQNGQVEQSHLYEFRFKPMTLNDDLFLAASYMVTAGYVVMRMMQLRAVRSWFGLLITIGAKMTVCVIGSFTICSFLGINLARIPRPWFPGVVFCFGLGNVFRLINVVLGTPAEMPSPQRIGHALGKVGHLCLAVAGQNLVLIYFCSRFVTPMVADFCIFAAVTLVLDLAFHFTFFLAVLSVDVQRMELSDSLERIETNQRDAKNRKTERQSWLSAFLQGTLPVSTRYAGTVAILSFLMAINSHFFDSNRRNISVRTIKERLLRRQSRPHAAASWSPPVIHQARSPADWLRLQDHNTAKEFLGFIKPHAHSFVARIYDPLLVVSKNATGRDIPQKPMSLSETFHHFARVHAYSAALIVAFLIAGVTLLMNYLLWTGLPEGVEEEDDEDALFSVQTLSVVQALDIVRLTSSPKGHIASVSLDRTTSIWLHDQNGFRQSTLQTAVMKPKLWPIIASTMNDAGSVLAMCGSDGLIGLWDLAASRFTTIQTVDLHGQVPILFTFATIPRDEQDVFTLLIVTPDGHLIEFETRGGIHHTRRICTRAIVCAKTHTTPKGELGVVFVTRTGEVHILALDGNSDKTSEVVAGLDPGPPPGSNPLKIRCIEAVPTLGLIFALRDEEAEVFDFNSRGLIHGFRIGHARPHSFRVMHSALRQCACGAPAVHSLSVAYTEEHTDHLIMQSFSLDESSTSLICLGKHSENDVHNCRSLNLAKDVVHIVKPGGAWEAIASLGLLGIRKCSSSPTPSSVASSAAYEPPEPSAIVAALHERAIRHDKNITIQAPTAQHDLSDTDSWEAWTLSISGEFRSRPLDSTSHGDTEQLLGDDQLFVAAPGPITKLGKKSVAVGFGNSVKIVTLGKEKFDGLGTGLDLGMAMHKSKTKRGTGRKLH</sequence>
<keyword evidence="5" id="KW-0853">WD repeat</keyword>
<keyword evidence="7" id="KW-0677">Repeat</keyword>
<evidence type="ECO:0000256" key="4">
    <source>
        <dbReference type="ARBA" id="ARBA00019541"/>
    </source>
</evidence>
<dbReference type="PANTHER" id="PTHR46378:SF1">
    <property type="entry name" value="STEROL REGULATORY ELEMENT-BINDING PROTEIN CLEAVAGE-ACTIVATING PROTEIN"/>
    <property type="match status" value="1"/>
</dbReference>
<evidence type="ECO:0000313" key="19">
    <source>
        <dbReference type="Proteomes" id="UP000800036"/>
    </source>
</evidence>
<dbReference type="GO" id="GO:0000139">
    <property type="term" value="C:Golgi membrane"/>
    <property type="evidence" value="ECO:0007669"/>
    <property type="project" value="UniProtKB-SubCell"/>
</dbReference>
<dbReference type="InterPro" id="IPR015943">
    <property type="entry name" value="WD40/YVTN_repeat-like_dom_sf"/>
</dbReference>
<evidence type="ECO:0000256" key="12">
    <source>
        <dbReference type="ARBA" id="ARBA00023121"/>
    </source>
</evidence>
<keyword evidence="15" id="KW-0753">Steroid metabolism</keyword>
<dbReference type="Proteomes" id="UP000800036">
    <property type="component" value="Unassembled WGS sequence"/>
</dbReference>
<feature type="transmembrane region" description="Helical" evidence="16">
    <location>
        <begin position="602"/>
        <end position="625"/>
    </location>
</feature>
<evidence type="ECO:0000256" key="11">
    <source>
        <dbReference type="ARBA" id="ARBA00023098"/>
    </source>
</evidence>
<dbReference type="PROSITE" id="PS50156">
    <property type="entry name" value="SSD"/>
    <property type="match status" value="1"/>
</dbReference>
<feature type="transmembrane region" description="Helical" evidence="16">
    <location>
        <begin position="408"/>
        <end position="431"/>
    </location>
</feature>
<evidence type="ECO:0000256" key="2">
    <source>
        <dbReference type="ARBA" id="ARBA00004653"/>
    </source>
</evidence>
<dbReference type="SUPFAM" id="SSF50978">
    <property type="entry name" value="WD40 repeat-like"/>
    <property type="match status" value="1"/>
</dbReference>
<evidence type="ECO:0000256" key="6">
    <source>
        <dbReference type="ARBA" id="ARBA00022692"/>
    </source>
</evidence>
<accession>A0A6A5V857</accession>
<keyword evidence="14" id="KW-0325">Glycoprotein</keyword>
<evidence type="ECO:0000256" key="1">
    <source>
        <dbReference type="ARBA" id="ARBA00004477"/>
    </source>
</evidence>
<dbReference type="OrthoDB" id="1914839at2759"/>
<evidence type="ECO:0000256" key="10">
    <source>
        <dbReference type="ARBA" id="ARBA00023034"/>
    </source>
</evidence>
<proteinExistence type="inferred from homology"/>
<feature type="transmembrane region" description="Helical" evidence="16">
    <location>
        <begin position="39"/>
        <end position="59"/>
    </location>
</feature>
<protein>
    <recommendedName>
        <fullName evidence="4">Sterol regulatory element-binding protein cleavage-activating protein</fullName>
    </recommendedName>
</protein>
<keyword evidence="9 16" id="KW-1133">Transmembrane helix</keyword>
<feature type="transmembrane region" description="Helical" evidence="16">
    <location>
        <begin position="303"/>
        <end position="327"/>
    </location>
</feature>
<organism evidence="18 19">
    <name type="scientific">Bimuria novae-zelandiae CBS 107.79</name>
    <dbReference type="NCBI Taxonomy" id="1447943"/>
    <lineage>
        <taxon>Eukaryota</taxon>
        <taxon>Fungi</taxon>
        <taxon>Dikarya</taxon>
        <taxon>Ascomycota</taxon>
        <taxon>Pezizomycotina</taxon>
        <taxon>Dothideomycetes</taxon>
        <taxon>Pleosporomycetidae</taxon>
        <taxon>Pleosporales</taxon>
        <taxon>Massarineae</taxon>
        <taxon>Didymosphaeriaceae</taxon>
        <taxon>Bimuria</taxon>
    </lineage>
</organism>
<evidence type="ECO:0000256" key="13">
    <source>
        <dbReference type="ARBA" id="ARBA00023136"/>
    </source>
</evidence>
<evidence type="ECO:0000256" key="14">
    <source>
        <dbReference type="ARBA" id="ARBA00023180"/>
    </source>
</evidence>
<comment type="subcellular location">
    <subcellularLocation>
        <location evidence="1">Endoplasmic reticulum membrane</location>
        <topology evidence="1">Multi-pass membrane protein</topology>
    </subcellularLocation>
    <subcellularLocation>
        <location evidence="2">Golgi apparatus membrane</location>
        <topology evidence="2">Multi-pass membrane protein</topology>
    </subcellularLocation>
</comment>
<comment type="similarity">
    <text evidence="3">Belongs to the WD repeat SCAP family.</text>
</comment>
<dbReference type="GO" id="GO:0008202">
    <property type="term" value="P:steroid metabolic process"/>
    <property type="evidence" value="ECO:0007669"/>
    <property type="project" value="UniProtKB-KW"/>
</dbReference>
<dbReference type="InterPro" id="IPR036322">
    <property type="entry name" value="WD40_repeat_dom_sf"/>
</dbReference>
<name>A0A6A5V857_9PLEO</name>
<dbReference type="GO" id="GO:0032933">
    <property type="term" value="P:SREBP signaling pathway"/>
    <property type="evidence" value="ECO:0007669"/>
    <property type="project" value="InterPro"/>
</dbReference>
<evidence type="ECO:0000256" key="3">
    <source>
        <dbReference type="ARBA" id="ARBA00007410"/>
    </source>
</evidence>
<dbReference type="InterPro" id="IPR030225">
    <property type="entry name" value="SCAP"/>
</dbReference>
<evidence type="ECO:0000256" key="16">
    <source>
        <dbReference type="SAM" id="Phobius"/>
    </source>
</evidence>
<evidence type="ECO:0000256" key="8">
    <source>
        <dbReference type="ARBA" id="ARBA00022824"/>
    </source>
</evidence>
<keyword evidence="8" id="KW-0256">Endoplasmic reticulum</keyword>
<reference evidence="18" key="1">
    <citation type="journal article" date="2020" name="Stud. Mycol.">
        <title>101 Dothideomycetes genomes: a test case for predicting lifestyles and emergence of pathogens.</title>
        <authorList>
            <person name="Haridas S."/>
            <person name="Albert R."/>
            <person name="Binder M."/>
            <person name="Bloem J."/>
            <person name="Labutti K."/>
            <person name="Salamov A."/>
            <person name="Andreopoulos B."/>
            <person name="Baker S."/>
            <person name="Barry K."/>
            <person name="Bills G."/>
            <person name="Bluhm B."/>
            <person name="Cannon C."/>
            <person name="Castanera R."/>
            <person name="Culley D."/>
            <person name="Daum C."/>
            <person name="Ezra D."/>
            <person name="Gonzalez J."/>
            <person name="Henrissat B."/>
            <person name="Kuo A."/>
            <person name="Liang C."/>
            <person name="Lipzen A."/>
            <person name="Lutzoni F."/>
            <person name="Magnuson J."/>
            <person name="Mondo S."/>
            <person name="Nolan M."/>
            <person name="Ohm R."/>
            <person name="Pangilinan J."/>
            <person name="Park H.-J."/>
            <person name="Ramirez L."/>
            <person name="Alfaro M."/>
            <person name="Sun H."/>
            <person name="Tritt A."/>
            <person name="Yoshinaga Y."/>
            <person name="Zwiers L.-H."/>
            <person name="Turgeon B."/>
            <person name="Goodwin S."/>
            <person name="Spatafora J."/>
            <person name="Crous P."/>
            <person name="Grigoriev I."/>
        </authorList>
    </citation>
    <scope>NUCLEOTIDE SEQUENCE</scope>
    <source>
        <strain evidence="18">CBS 107.79</strain>
    </source>
</reference>
<keyword evidence="11" id="KW-0443">Lipid metabolism</keyword>
<dbReference type="GO" id="GO:0005789">
    <property type="term" value="C:endoplasmic reticulum membrane"/>
    <property type="evidence" value="ECO:0007669"/>
    <property type="project" value="UniProtKB-SubCell"/>
</dbReference>
<feature type="domain" description="SSD" evidence="17">
    <location>
        <begin position="275"/>
        <end position="433"/>
    </location>
</feature>
<dbReference type="PANTHER" id="PTHR46378">
    <property type="entry name" value="STEROL REGULATORY ELEMENT-BINDING PROTEIN CLEAVAGE-ACTIVATING PROTEIN"/>
    <property type="match status" value="1"/>
</dbReference>
<gene>
    <name evidence="18" type="ORF">BU23DRAFT_599312</name>
</gene>
<dbReference type="Gene3D" id="2.130.10.10">
    <property type="entry name" value="YVTN repeat-like/Quinoprotein amine dehydrogenase"/>
    <property type="match status" value="1"/>
</dbReference>
<evidence type="ECO:0000259" key="17">
    <source>
        <dbReference type="PROSITE" id="PS50156"/>
    </source>
</evidence>
<evidence type="ECO:0000256" key="5">
    <source>
        <dbReference type="ARBA" id="ARBA00022574"/>
    </source>
</evidence>
<dbReference type="EMBL" id="ML976684">
    <property type="protein sequence ID" value="KAF1972860.1"/>
    <property type="molecule type" value="Genomic_DNA"/>
</dbReference>
<dbReference type="InterPro" id="IPR053958">
    <property type="entry name" value="HMGCR/SNAP/NPC1-like_SSD"/>
</dbReference>
<keyword evidence="19" id="KW-1185">Reference proteome</keyword>
<dbReference type="GO" id="GO:0032936">
    <property type="term" value="C:SREBP-SCAP complex"/>
    <property type="evidence" value="ECO:0007669"/>
    <property type="project" value="TreeGrafter"/>
</dbReference>
<evidence type="ECO:0000256" key="15">
    <source>
        <dbReference type="ARBA" id="ARBA00023221"/>
    </source>
</evidence>
<evidence type="ECO:0000313" key="18">
    <source>
        <dbReference type="EMBL" id="KAF1972860.1"/>
    </source>
</evidence>
<keyword evidence="6 16" id="KW-0812">Transmembrane</keyword>
<dbReference type="GO" id="GO:0032934">
    <property type="term" value="F:sterol binding"/>
    <property type="evidence" value="ECO:0007669"/>
    <property type="project" value="InterPro"/>
</dbReference>
<dbReference type="AlphaFoldDB" id="A0A6A5V857"/>
<dbReference type="GO" id="GO:0045540">
    <property type="term" value="P:regulation of cholesterol biosynthetic process"/>
    <property type="evidence" value="ECO:0007669"/>
    <property type="project" value="TreeGrafter"/>
</dbReference>
<evidence type="ECO:0000256" key="9">
    <source>
        <dbReference type="ARBA" id="ARBA00022989"/>
    </source>
</evidence>
<evidence type="ECO:0000256" key="7">
    <source>
        <dbReference type="ARBA" id="ARBA00022737"/>
    </source>
</evidence>